<sequence>MMRISLARILSDLEKGSQADFPQLHFPDFSNESLSRSTTESERRISISRFAQHLCVVYEYQIGFLQGLKAVHSAADYVAEVLIRSIRNGRISSLSSNELTLQLLHDSSSPCSAELEIKRPDIYGYRNLIVLPANAEPSTFFSESVYENTNLNDATIFTNGNSEIGARKQLLVQKIDQSPSSPVRRGDVIKRQQSIKSKSPLLSTSVNLRQHLHRAYRPVFFVIYERPSVIDHLTELRLIDNLTTFQDTQIFSDSTNANEIKLRAVHQCQGDLGCVKKPSNKENTKSLLTVILDFLFQTRKSLYVLPLIFSQQILRVLLAALVDSSMITFLHNCAKYKKILN</sequence>
<protein>
    <submittedName>
        <fullName evidence="1">Uncharacterized protein</fullName>
    </submittedName>
</protein>
<comment type="caution">
    <text evidence="1">The sequence shown here is derived from an EMBL/GenBank/DDBJ whole genome shotgun (WGS) entry which is preliminary data.</text>
</comment>
<dbReference type="Proteomes" id="UP001651158">
    <property type="component" value="Unassembled WGS sequence"/>
</dbReference>
<organism evidence="1 2">
    <name type="scientific">Taenia crassiceps</name>
    <dbReference type="NCBI Taxonomy" id="6207"/>
    <lineage>
        <taxon>Eukaryota</taxon>
        <taxon>Metazoa</taxon>
        <taxon>Spiralia</taxon>
        <taxon>Lophotrochozoa</taxon>
        <taxon>Platyhelminthes</taxon>
        <taxon>Cestoda</taxon>
        <taxon>Eucestoda</taxon>
        <taxon>Cyclophyllidea</taxon>
        <taxon>Taeniidae</taxon>
        <taxon>Taenia</taxon>
    </lineage>
</organism>
<gene>
    <name evidence="1" type="ORF">TcWFU_006159</name>
</gene>
<dbReference type="EMBL" id="JAKROA010000001">
    <property type="protein sequence ID" value="KAL5112266.1"/>
    <property type="molecule type" value="Genomic_DNA"/>
</dbReference>
<accession>A0ABR4QRG5</accession>
<evidence type="ECO:0000313" key="2">
    <source>
        <dbReference type="Proteomes" id="UP001651158"/>
    </source>
</evidence>
<evidence type="ECO:0000313" key="1">
    <source>
        <dbReference type="EMBL" id="KAL5112266.1"/>
    </source>
</evidence>
<proteinExistence type="predicted"/>
<keyword evidence="2" id="KW-1185">Reference proteome</keyword>
<reference evidence="1 2" key="1">
    <citation type="journal article" date="2022" name="Front. Cell. Infect. Microbiol.">
        <title>The Genomes of Two Strains of Taenia crassiceps the Animal Model for the Study of Human Cysticercosis.</title>
        <authorList>
            <person name="Bobes R.J."/>
            <person name="Estrada K."/>
            <person name="Rios-Valencia D.G."/>
            <person name="Calderon-Gallegos A."/>
            <person name="de la Torre P."/>
            <person name="Carrero J.C."/>
            <person name="Sanchez-Flores A."/>
            <person name="Laclette J.P."/>
        </authorList>
    </citation>
    <scope>NUCLEOTIDE SEQUENCE [LARGE SCALE GENOMIC DNA]</scope>
    <source>
        <strain evidence="1">WFUcys</strain>
    </source>
</reference>
<name>A0ABR4QRG5_9CEST</name>